<organism evidence="2 3">
    <name type="scientific">Grus japonensis</name>
    <name type="common">Japanese crane</name>
    <name type="synonym">Red-crowned crane</name>
    <dbReference type="NCBI Taxonomy" id="30415"/>
    <lineage>
        <taxon>Eukaryota</taxon>
        <taxon>Metazoa</taxon>
        <taxon>Chordata</taxon>
        <taxon>Craniata</taxon>
        <taxon>Vertebrata</taxon>
        <taxon>Euteleostomi</taxon>
        <taxon>Archelosauria</taxon>
        <taxon>Archosauria</taxon>
        <taxon>Dinosauria</taxon>
        <taxon>Saurischia</taxon>
        <taxon>Theropoda</taxon>
        <taxon>Coelurosauria</taxon>
        <taxon>Aves</taxon>
        <taxon>Neognathae</taxon>
        <taxon>Neoaves</taxon>
        <taxon>Gruiformes</taxon>
        <taxon>Gruidae</taxon>
        <taxon>Grus</taxon>
    </lineage>
</organism>
<evidence type="ECO:0008006" key="4">
    <source>
        <dbReference type="Google" id="ProtNLM"/>
    </source>
</evidence>
<evidence type="ECO:0000313" key="3">
    <source>
        <dbReference type="Proteomes" id="UP001623348"/>
    </source>
</evidence>
<gene>
    <name evidence="2" type="ORF">GRJ2_001843000</name>
</gene>
<evidence type="ECO:0000313" key="2">
    <source>
        <dbReference type="EMBL" id="GAB0193777.1"/>
    </source>
</evidence>
<dbReference type="AlphaFoldDB" id="A0ABC9X9S0"/>
<evidence type="ECO:0000256" key="1">
    <source>
        <dbReference type="SAM" id="MobiDB-lite"/>
    </source>
</evidence>
<reference evidence="2 3" key="1">
    <citation type="submission" date="2024-06" db="EMBL/GenBank/DDBJ databases">
        <title>The draft genome of Grus japonensis, version 3.</title>
        <authorList>
            <person name="Nabeshima K."/>
            <person name="Suzuki S."/>
            <person name="Onuma M."/>
        </authorList>
    </citation>
    <scope>NUCLEOTIDE SEQUENCE [LARGE SCALE GENOMIC DNA]</scope>
    <source>
        <strain evidence="2 3">451A</strain>
    </source>
</reference>
<sequence length="76" mass="8356">MLLSSVLSIRYGLVKGCCQGLLGIDGTEDGPTTGPPRWSKNHQGRAVTRMKLQLQRSPDVRCRKSVVLSLEENCIT</sequence>
<proteinExistence type="predicted"/>
<keyword evidence="3" id="KW-1185">Reference proteome</keyword>
<accession>A0ABC9X9S0</accession>
<dbReference type="EMBL" id="BAAFJT010000009">
    <property type="protein sequence ID" value="GAB0193777.1"/>
    <property type="molecule type" value="Genomic_DNA"/>
</dbReference>
<dbReference type="Proteomes" id="UP001623348">
    <property type="component" value="Unassembled WGS sequence"/>
</dbReference>
<comment type="caution">
    <text evidence="2">The sequence shown here is derived from an EMBL/GenBank/DDBJ whole genome shotgun (WGS) entry which is preliminary data.</text>
</comment>
<feature type="region of interest" description="Disordered" evidence="1">
    <location>
        <begin position="25"/>
        <end position="45"/>
    </location>
</feature>
<name>A0ABC9X9S0_GRUJA</name>
<protein>
    <recommendedName>
        <fullName evidence="4">Secreted protein</fullName>
    </recommendedName>
</protein>